<evidence type="ECO:0000313" key="2">
    <source>
        <dbReference type="EMBL" id="CAH2251336.1"/>
    </source>
</evidence>
<feature type="compositionally biased region" description="Basic and acidic residues" evidence="1">
    <location>
        <begin position="41"/>
        <end position="52"/>
    </location>
</feature>
<proteinExistence type="predicted"/>
<accession>A0AAD1VV40</accession>
<feature type="region of interest" description="Disordered" evidence="1">
    <location>
        <begin position="32"/>
        <end position="52"/>
    </location>
</feature>
<reference evidence="2" key="1">
    <citation type="submission" date="2022-03" db="EMBL/GenBank/DDBJ databases">
        <authorList>
            <person name="Alioto T."/>
            <person name="Alioto T."/>
            <person name="Gomez Garrido J."/>
        </authorList>
    </citation>
    <scope>NUCLEOTIDE SEQUENCE</scope>
</reference>
<organism evidence="2 3">
    <name type="scientific">Pelobates cultripes</name>
    <name type="common">Western spadefoot toad</name>
    <dbReference type="NCBI Taxonomy" id="61616"/>
    <lineage>
        <taxon>Eukaryota</taxon>
        <taxon>Metazoa</taxon>
        <taxon>Chordata</taxon>
        <taxon>Craniata</taxon>
        <taxon>Vertebrata</taxon>
        <taxon>Euteleostomi</taxon>
        <taxon>Amphibia</taxon>
        <taxon>Batrachia</taxon>
        <taxon>Anura</taxon>
        <taxon>Pelobatoidea</taxon>
        <taxon>Pelobatidae</taxon>
        <taxon>Pelobates</taxon>
    </lineage>
</organism>
<keyword evidence="3" id="KW-1185">Reference proteome</keyword>
<name>A0AAD1VV40_PELCU</name>
<dbReference type="EMBL" id="OW240913">
    <property type="protein sequence ID" value="CAH2251336.1"/>
    <property type="molecule type" value="Genomic_DNA"/>
</dbReference>
<protein>
    <submittedName>
        <fullName evidence="2">Uncharacterized protein</fullName>
    </submittedName>
</protein>
<evidence type="ECO:0000313" key="3">
    <source>
        <dbReference type="Proteomes" id="UP001295444"/>
    </source>
</evidence>
<dbReference type="AlphaFoldDB" id="A0AAD1VV40"/>
<sequence length="101" mass="11311">MTTGGSRTLNRLEIAENNNHVNESIHMAVNRNEQGCLSESEPTKDDVSARERSATDGLTYVFLPDTEPRSHLHGMVFLLGLMSQETTRPKIRDCRDQVSVP</sequence>
<gene>
    <name evidence="2" type="ORF">PECUL_23A011133</name>
</gene>
<evidence type="ECO:0000256" key="1">
    <source>
        <dbReference type="SAM" id="MobiDB-lite"/>
    </source>
</evidence>
<dbReference type="Proteomes" id="UP001295444">
    <property type="component" value="Chromosome 02"/>
</dbReference>